<sequence length="719" mass="77195">MPSQPTNHDGHTSSEHAHHAHGSPDHSHHAGHVTGRTEPAAEARAQQHISHDAHSGPEHPTRHENHGHDHGGPPMRAMIVDFLRRFWICLILSVPVVGLSMMFQELMGYQLDFPFREPLVIGLATVIYLYGGWPFLSGIVGELRTRQPGMMTLVAVAITAAYVYSVAVSLGVLPGMDFFWELATLIDIMLLGHYLEMKSVAGASRSLELIVQMLPAEAHKVAGEQITDVKVDTLTQGDTVLVRPGERIPTDGEVVEGHSAVNESMLTGESVPVEKRQHDSVIAGAINGEGALTIRVTHKGEDSYLNKVVRMVEEAQNAKSKTQTLADRAAGWLTLISLSVGLLTLLVWLLGGKDIAFAVERMVTVMVTACPHALGVAIPLVVAISTAMSAQRGLLIRNRTAFEEARKITAMVFDKTGTLTEGAFGVTRVHVLREGTDEATLLSTAAALEQSSQHPIAQGITQEARQRRLSLPAITDFQSITGRGVSATVESKSVQVVSPGYLKERNVPIPAETTSSEAETIVYVLIDDQLTGYVALADKIRADSKEAVQRLQQAGIKVYMATGDNQKVADAVANELGLDGVYAEVLPDQKVAVVKDLQSKGQFVAMTGDGVNDAPALAQANVGIAVGSGTDVAAETADIILVNSKPTDITNLVEFGRATYRKMIQNLFWATGYNVITIPLAAGVLYPRFVLSPAIGAVLMTASTVIVALNAQLLKRNLR</sequence>
<evidence type="ECO:0000256" key="8">
    <source>
        <dbReference type="ARBA" id="ARBA00022967"/>
    </source>
</evidence>
<dbReference type="GO" id="GO:0055070">
    <property type="term" value="P:copper ion homeostasis"/>
    <property type="evidence" value="ECO:0007669"/>
    <property type="project" value="TreeGrafter"/>
</dbReference>
<accession>I0KHJ7</accession>
<dbReference type="FunFam" id="2.70.150.10:FF:000020">
    <property type="entry name" value="Copper-exporting P-type ATPase A"/>
    <property type="match status" value="1"/>
</dbReference>
<dbReference type="NCBIfam" id="TIGR01525">
    <property type="entry name" value="ATPase-IB_hvy"/>
    <property type="match status" value="1"/>
</dbReference>
<dbReference type="Pfam" id="PF00122">
    <property type="entry name" value="E1-E2_ATPase"/>
    <property type="match status" value="1"/>
</dbReference>
<dbReference type="PANTHER" id="PTHR43520:SF8">
    <property type="entry name" value="P-TYPE CU(+) TRANSPORTER"/>
    <property type="match status" value="1"/>
</dbReference>
<feature type="transmembrane region" description="Helical" evidence="11">
    <location>
        <begin position="86"/>
        <end position="107"/>
    </location>
</feature>
<evidence type="ECO:0000313" key="15">
    <source>
        <dbReference type="Proteomes" id="UP000011058"/>
    </source>
</evidence>
<feature type="transmembrane region" description="Helical" evidence="11">
    <location>
        <begin position="152"/>
        <end position="172"/>
    </location>
</feature>
<dbReference type="Gene3D" id="3.40.50.1000">
    <property type="entry name" value="HAD superfamily/HAD-like"/>
    <property type="match status" value="1"/>
</dbReference>
<dbReference type="GO" id="GO:0005507">
    <property type="term" value="F:copper ion binding"/>
    <property type="evidence" value="ECO:0007669"/>
    <property type="project" value="TreeGrafter"/>
</dbReference>
<keyword evidence="14" id="KW-0614">Plasmid</keyword>
<keyword evidence="4 11" id="KW-0812">Transmembrane</keyword>
<dbReference type="NCBIfam" id="TIGR01494">
    <property type="entry name" value="ATPase_P-type"/>
    <property type="match status" value="1"/>
</dbReference>
<feature type="transmembrane region" description="Helical" evidence="11">
    <location>
        <begin position="692"/>
        <end position="714"/>
    </location>
</feature>
<feature type="transmembrane region" description="Helical" evidence="11">
    <location>
        <begin position="119"/>
        <end position="140"/>
    </location>
</feature>
<dbReference type="SUPFAM" id="SSF81653">
    <property type="entry name" value="Calcium ATPase, transduction domain A"/>
    <property type="match status" value="1"/>
</dbReference>
<gene>
    <name evidence="14" type="primary">copB</name>
    <name evidence="14" type="ORF">FAES_pFAES01110</name>
</gene>
<dbReference type="EMBL" id="HE796684">
    <property type="protein sequence ID" value="CCH03600.1"/>
    <property type="molecule type" value="Genomic_DNA"/>
</dbReference>
<dbReference type="SUPFAM" id="SSF56784">
    <property type="entry name" value="HAD-like"/>
    <property type="match status" value="1"/>
</dbReference>
<dbReference type="KEGG" id="fae:FAES_pFAES01110"/>
<feature type="region of interest" description="Disordered" evidence="12">
    <location>
        <begin position="1"/>
        <end position="71"/>
    </location>
</feature>
<dbReference type="InterPro" id="IPR027256">
    <property type="entry name" value="P-typ_ATPase_IB"/>
</dbReference>
<comment type="similarity">
    <text evidence="2 11">Belongs to the cation transport ATPase (P-type) (TC 3.A.3) family. Type IB subfamily.</text>
</comment>
<keyword evidence="15" id="KW-1185">Reference proteome</keyword>
<keyword evidence="5 11" id="KW-0479">Metal-binding</keyword>
<protein>
    <submittedName>
        <fullName evidence="14">Cu2+-exporting ATPase</fullName>
        <ecNumber evidence="14">3.6.3.4</ecNumber>
    </submittedName>
</protein>
<feature type="compositionally biased region" description="Basic and acidic residues" evidence="12">
    <location>
        <begin position="49"/>
        <end position="71"/>
    </location>
</feature>
<dbReference type="Gene3D" id="3.40.1110.10">
    <property type="entry name" value="Calcium-transporting ATPase, cytoplasmic domain N"/>
    <property type="match status" value="1"/>
</dbReference>
<keyword evidence="6 11" id="KW-0547">Nucleotide-binding</keyword>
<dbReference type="GO" id="GO:0016887">
    <property type="term" value="F:ATP hydrolysis activity"/>
    <property type="evidence" value="ECO:0007669"/>
    <property type="project" value="InterPro"/>
</dbReference>
<evidence type="ECO:0000256" key="9">
    <source>
        <dbReference type="ARBA" id="ARBA00022989"/>
    </source>
</evidence>
<dbReference type="GO" id="GO:0005886">
    <property type="term" value="C:plasma membrane"/>
    <property type="evidence" value="ECO:0007669"/>
    <property type="project" value="UniProtKB-SubCell"/>
</dbReference>
<evidence type="ECO:0000256" key="7">
    <source>
        <dbReference type="ARBA" id="ARBA00022840"/>
    </source>
</evidence>
<dbReference type="PANTHER" id="PTHR43520">
    <property type="entry name" value="ATP7, ISOFORM B"/>
    <property type="match status" value="1"/>
</dbReference>
<reference evidence="14 15" key="1">
    <citation type="journal article" date="2012" name="J. Bacteriol.">
        <title>Genome Sequence of Fibrella aestuarina BUZ 2T, a Filamentous Marine Bacterium.</title>
        <authorList>
            <person name="Filippini M."/>
            <person name="Qi W."/>
            <person name="Blom J."/>
            <person name="Goesmann A."/>
            <person name="Smits T.H."/>
            <person name="Bagheri H.C."/>
        </authorList>
    </citation>
    <scope>NUCLEOTIDE SEQUENCE [LARGE SCALE GENOMIC DNA]</scope>
    <source>
        <strain evidence="15">BUZ 2T</strain>
        <plasmid evidence="14 15">pFAES01</plasmid>
    </source>
</reference>
<dbReference type="GO" id="GO:0043682">
    <property type="term" value="F:P-type divalent copper transporter activity"/>
    <property type="evidence" value="ECO:0007669"/>
    <property type="project" value="TreeGrafter"/>
</dbReference>
<keyword evidence="10 11" id="KW-0472">Membrane</keyword>
<dbReference type="InterPro" id="IPR044492">
    <property type="entry name" value="P_typ_ATPase_HD_dom"/>
</dbReference>
<evidence type="ECO:0000259" key="13">
    <source>
        <dbReference type="Pfam" id="PF00122"/>
    </source>
</evidence>
<dbReference type="InterPro" id="IPR018303">
    <property type="entry name" value="ATPase_P-typ_P_site"/>
</dbReference>
<keyword evidence="7 11" id="KW-0067">ATP-binding</keyword>
<organism evidence="14 15">
    <name type="scientific">Fibrella aestuarina BUZ 2</name>
    <dbReference type="NCBI Taxonomy" id="1166018"/>
    <lineage>
        <taxon>Bacteria</taxon>
        <taxon>Pseudomonadati</taxon>
        <taxon>Bacteroidota</taxon>
        <taxon>Cytophagia</taxon>
        <taxon>Cytophagales</taxon>
        <taxon>Spirosomataceae</taxon>
        <taxon>Fibrella</taxon>
    </lineage>
</organism>
<dbReference type="RefSeq" id="WP_015056780.1">
    <property type="nucleotide sequence ID" value="NC_019012.1"/>
</dbReference>
<dbReference type="SFLD" id="SFLDS00003">
    <property type="entry name" value="Haloacid_Dehalogenase"/>
    <property type="match status" value="1"/>
</dbReference>
<dbReference type="GO" id="GO:0005524">
    <property type="term" value="F:ATP binding"/>
    <property type="evidence" value="ECO:0007669"/>
    <property type="project" value="UniProtKB-UniRule"/>
</dbReference>
<dbReference type="NCBIfam" id="TIGR01511">
    <property type="entry name" value="ATPase-IB1_Cu"/>
    <property type="match status" value="1"/>
</dbReference>
<dbReference type="InterPro" id="IPR023214">
    <property type="entry name" value="HAD_sf"/>
</dbReference>
<evidence type="ECO:0000256" key="2">
    <source>
        <dbReference type="ARBA" id="ARBA00006024"/>
    </source>
</evidence>
<feature type="transmembrane region" description="Helical" evidence="11">
    <location>
        <begin position="667"/>
        <end position="686"/>
    </location>
</feature>
<dbReference type="SFLD" id="SFLDF00027">
    <property type="entry name" value="p-type_atpase"/>
    <property type="match status" value="1"/>
</dbReference>
<name>I0KHJ7_9BACT</name>
<dbReference type="InterPro" id="IPR008250">
    <property type="entry name" value="ATPase_P-typ_transduc_dom_A_sf"/>
</dbReference>
<proteinExistence type="inferred from homology"/>
<feature type="transmembrane region" description="Helical" evidence="11">
    <location>
        <begin position="362"/>
        <end position="387"/>
    </location>
</feature>
<feature type="domain" description="P-type ATPase A" evidence="13">
    <location>
        <begin position="213"/>
        <end position="313"/>
    </location>
</feature>
<evidence type="ECO:0000256" key="1">
    <source>
        <dbReference type="ARBA" id="ARBA00004651"/>
    </source>
</evidence>
<dbReference type="InterPro" id="IPR001757">
    <property type="entry name" value="P_typ_ATPase"/>
</dbReference>
<dbReference type="PROSITE" id="PS00154">
    <property type="entry name" value="ATPASE_E1_E2"/>
    <property type="match status" value="1"/>
</dbReference>
<dbReference type="AlphaFoldDB" id="I0KHJ7"/>
<dbReference type="InterPro" id="IPR036412">
    <property type="entry name" value="HAD-like_sf"/>
</dbReference>
<dbReference type="HOGENOM" id="CLU_001771_11_2_10"/>
<keyword evidence="9 11" id="KW-1133">Transmembrane helix</keyword>
<dbReference type="InterPro" id="IPR023298">
    <property type="entry name" value="ATPase_P-typ_TM_dom_sf"/>
</dbReference>
<dbReference type="eggNOG" id="COG2217">
    <property type="taxonomic scope" value="Bacteria"/>
</dbReference>
<feature type="transmembrane region" description="Helical" evidence="11">
    <location>
        <begin position="329"/>
        <end position="350"/>
    </location>
</feature>
<evidence type="ECO:0000313" key="14">
    <source>
        <dbReference type="EMBL" id="CCH03600.1"/>
    </source>
</evidence>
<dbReference type="PRINTS" id="PR00119">
    <property type="entry name" value="CATATPASE"/>
</dbReference>
<evidence type="ECO:0000256" key="10">
    <source>
        <dbReference type="ARBA" id="ARBA00023136"/>
    </source>
</evidence>
<keyword evidence="3 11" id="KW-1003">Cell membrane</keyword>
<feature type="transmembrane region" description="Helical" evidence="11">
    <location>
        <begin position="178"/>
        <end position="195"/>
    </location>
</feature>
<dbReference type="PATRIC" id="fig|1166018.3.peg.5715"/>
<dbReference type="GO" id="GO:0060003">
    <property type="term" value="P:copper ion export"/>
    <property type="evidence" value="ECO:0007669"/>
    <property type="project" value="UniProtKB-ARBA"/>
</dbReference>
<feature type="compositionally biased region" description="Basic and acidic residues" evidence="12">
    <location>
        <begin position="8"/>
        <end position="28"/>
    </location>
</feature>
<keyword evidence="14" id="KW-0378">Hydrolase</keyword>
<evidence type="ECO:0000256" key="3">
    <source>
        <dbReference type="ARBA" id="ARBA00022475"/>
    </source>
</evidence>
<dbReference type="Gene3D" id="2.70.150.10">
    <property type="entry name" value="Calcium-transporting ATPase, cytoplasmic transduction domain A"/>
    <property type="match status" value="1"/>
</dbReference>
<evidence type="ECO:0000256" key="12">
    <source>
        <dbReference type="SAM" id="MobiDB-lite"/>
    </source>
</evidence>
<dbReference type="InterPro" id="IPR023299">
    <property type="entry name" value="ATPase_P-typ_cyto_dom_N"/>
</dbReference>
<dbReference type="SUPFAM" id="SSF81665">
    <property type="entry name" value="Calcium ATPase, transmembrane domain M"/>
    <property type="match status" value="1"/>
</dbReference>
<dbReference type="InterPro" id="IPR059000">
    <property type="entry name" value="ATPase_P-type_domA"/>
</dbReference>
<dbReference type="PRINTS" id="PR00120">
    <property type="entry name" value="HATPASE"/>
</dbReference>
<dbReference type="Proteomes" id="UP000011058">
    <property type="component" value="Plasmid pFAES01"/>
</dbReference>
<evidence type="ECO:0000256" key="4">
    <source>
        <dbReference type="ARBA" id="ARBA00022692"/>
    </source>
</evidence>
<evidence type="ECO:0000256" key="5">
    <source>
        <dbReference type="ARBA" id="ARBA00022723"/>
    </source>
</evidence>
<dbReference type="SFLD" id="SFLDG00002">
    <property type="entry name" value="C1.7:_P-type_atpase_like"/>
    <property type="match status" value="1"/>
</dbReference>
<keyword evidence="8" id="KW-1278">Translocase</keyword>
<evidence type="ECO:0000256" key="6">
    <source>
        <dbReference type="ARBA" id="ARBA00022741"/>
    </source>
</evidence>
<comment type="subcellular location">
    <subcellularLocation>
        <location evidence="1">Cell membrane</location>
        <topology evidence="1">Multi-pass membrane protein</topology>
    </subcellularLocation>
</comment>
<dbReference type="EC" id="3.6.3.4" evidence="14"/>
<evidence type="ECO:0000256" key="11">
    <source>
        <dbReference type="RuleBase" id="RU362081"/>
    </source>
</evidence>
<dbReference type="Pfam" id="PF00702">
    <property type="entry name" value="Hydrolase"/>
    <property type="match status" value="1"/>
</dbReference>
<geneLocation type="plasmid" evidence="14 15">
    <name>pFAES01</name>
</geneLocation>